<name>A0A3M9MGQ4_9MICO</name>
<evidence type="ECO:0000313" key="3">
    <source>
        <dbReference type="Proteomes" id="UP000271678"/>
    </source>
</evidence>
<dbReference type="InterPro" id="IPR039422">
    <property type="entry name" value="MarR/SlyA-like"/>
</dbReference>
<evidence type="ECO:0000259" key="1">
    <source>
        <dbReference type="PROSITE" id="PS50995"/>
    </source>
</evidence>
<dbReference type="PANTHER" id="PTHR33164:SF99">
    <property type="entry name" value="MARR FAMILY REGULATORY PROTEIN"/>
    <property type="match status" value="1"/>
</dbReference>
<dbReference type="PANTHER" id="PTHR33164">
    <property type="entry name" value="TRANSCRIPTIONAL REGULATOR, MARR FAMILY"/>
    <property type="match status" value="1"/>
</dbReference>
<accession>A0A3M9MGQ4</accession>
<dbReference type="Pfam" id="PF01047">
    <property type="entry name" value="MarR"/>
    <property type="match status" value="1"/>
</dbReference>
<dbReference type="GO" id="GO:0003700">
    <property type="term" value="F:DNA-binding transcription factor activity"/>
    <property type="evidence" value="ECO:0007669"/>
    <property type="project" value="InterPro"/>
</dbReference>
<dbReference type="SMART" id="SM00347">
    <property type="entry name" value="HTH_MARR"/>
    <property type="match status" value="1"/>
</dbReference>
<dbReference type="OrthoDB" id="162531at2"/>
<protein>
    <submittedName>
        <fullName evidence="2">MarR family transcriptional regulator</fullName>
    </submittedName>
</protein>
<dbReference type="GO" id="GO:0006950">
    <property type="term" value="P:response to stress"/>
    <property type="evidence" value="ECO:0007669"/>
    <property type="project" value="TreeGrafter"/>
</dbReference>
<organism evidence="2 3">
    <name type="scientific">Flexivirga caeni</name>
    <dbReference type="NCBI Taxonomy" id="2294115"/>
    <lineage>
        <taxon>Bacteria</taxon>
        <taxon>Bacillati</taxon>
        <taxon>Actinomycetota</taxon>
        <taxon>Actinomycetes</taxon>
        <taxon>Micrococcales</taxon>
        <taxon>Dermacoccaceae</taxon>
        <taxon>Flexivirga</taxon>
    </lineage>
</organism>
<evidence type="ECO:0000313" key="2">
    <source>
        <dbReference type="EMBL" id="RNI24375.1"/>
    </source>
</evidence>
<dbReference type="AlphaFoldDB" id="A0A3M9MGQ4"/>
<dbReference type="PROSITE" id="PS50995">
    <property type="entry name" value="HTH_MARR_2"/>
    <property type="match status" value="1"/>
</dbReference>
<feature type="domain" description="HTH marR-type" evidence="1">
    <location>
        <begin position="18"/>
        <end position="151"/>
    </location>
</feature>
<dbReference type="EMBL" id="RJJQ01000003">
    <property type="protein sequence ID" value="RNI24375.1"/>
    <property type="molecule type" value="Genomic_DNA"/>
</dbReference>
<dbReference type="RefSeq" id="WP_123270413.1">
    <property type="nucleotide sequence ID" value="NZ_RJJQ01000003.1"/>
</dbReference>
<dbReference type="PRINTS" id="PR00598">
    <property type="entry name" value="HTHMARR"/>
</dbReference>
<dbReference type="InterPro" id="IPR036388">
    <property type="entry name" value="WH-like_DNA-bd_sf"/>
</dbReference>
<keyword evidence="3" id="KW-1185">Reference proteome</keyword>
<dbReference type="InterPro" id="IPR000835">
    <property type="entry name" value="HTH_MarR-typ"/>
</dbReference>
<sequence length="151" mass="16572">MFCTVPRNHAVRTAQAPEAEVWRLIRAVSHTPDAMAACHQIAVDSGLPLAPLRALLVLPLDEPVTMRELARRLGCDNSYVTSLVDALEKRGLAGREQHPTDRRVKVIVLTGQGRDLAERAQIADAAAPAVFDRLTEQELVTLRDLLAKLLP</sequence>
<dbReference type="InterPro" id="IPR036390">
    <property type="entry name" value="WH_DNA-bd_sf"/>
</dbReference>
<proteinExistence type="predicted"/>
<dbReference type="Gene3D" id="1.10.10.10">
    <property type="entry name" value="Winged helix-like DNA-binding domain superfamily/Winged helix DNA-binding domain"/>
    <property type="match status" value="1"/>
</dbReference>
<dbReference type="Proteomes" id="UP000271678">
    <property type="component" value="Unassembled WGS sequence"/>
</dbReference>
<dbReference type="SUPFAM" id="SSF46785">
    <property type="entry name" value="Winged helix' DNA-binding domain"/>
    <property type="match status" value="1"/>
</dbReference>
<comment type="caution">
    <text evidence="2">The sequence shown here is derived from an EMBL/GenBank/DDBJ whole genome shotgun (WGS) entry which is preliminary data.</text>
</comment>
<gene>
    <name evidence="2" type="ORF">EFY87_05295</name>
</gene>
<reference evidence="2 3" key="1">
    <citation type="submission" date="2018-11" db="EMBL/GenBank/DDBJ databases">
        <title>Draft genome of Simplicispira Flexivirga sp. BO-16.</title>
        <authorList>
            <person name="Im W.T."/>
        </authorList>
    </citation>
    <scope>NUCLEOTIDE SEQUENCE [LARGE SCALE GENOMIC DNA]</scope>
    <source>
        <strain evidence="2 3">BO-16</strain>
    </source>
</reference>